<name>A0ABW7CB02_9CYAN</name>
<evidence type="ECO:0000313" key="5">
    <source>
        <dbReference type="EMBL" id="MFG3818332.1"/>
    </source>
</evidence>
<accession>A0ABW7CB02</accession>
<sequence>MKPSLFTALGLLSLTTICAPSPAFSAELSPMEQVTSVSQLSDVQPTDWAFQALQSLVERYGCIAGYPDGTFKGNRPLSRYEFAAGLNACLDRMRELISTATDDLAQKSDLAKLQKLQEEFATELATLRSRVNTLEARASELEANQFSTTTKLTGEAIMSVASNLSDDEDLDNQTVFQQRVRLNFNTSFTGKDLLLTRLQVGNATPFNLTRQNQDTDFATSTSEGVQAAQVFGDTGNRVVLDTLQYRFPLGDQVRVVLSANAGVWDDLVPTVNPYFEDYDGGNGSLSAFAQRNPIYRLGGGAGIGLSFTPSRFWELSLGYLAASASSPEDGQGLFNGDYSALAQVTWRPSEQFNLALTYNHAYFTTGRFGFDNGGGSIDAQNLPFTGTALANRLGATNAISSDSLGLSWAWKASPKFQLNGWLSYTSADLIQDDKTGELWSGALLLGFPDLFKEGNFGGFVVGFEPYLTDLDDLNDEFSQDLPLHFELFYKAQVTDNISITPGLIWLTAPNQDANNSDQVIGVLRTTFVF</sequence>
<reference evidence="6" key="1">
    <citation type="journal article" date="2024" name="Algal Res.">
        <title>Biochemical, toxicological and genomic investigation of a high-biomass producing Limnothrix strain isolated from Italian shallow drinking water reservoir.</title>
        <authorList>
            <person name="Simonazzi M."/>
            <person name="Shishido T.K."/>
            <person name="Delbaje E."/>
            <person name="Wahlsten M."/>
            <person name="Fewer D.P."/>
            <person name="Sivonen K."/>
            <person name="Pezzolesi L."/>
            <person name="Pistocchi R."/>
        </authorList>
    </citation>
    <scope>NUCLEOTIDE SEQUENCE [LARGE SCALE GENOMIC DNA]</scope>
    <source>
        <strain evidence="6">LRLZ20PSL1</strain>
    </source>
</reference>
<keyword evidence="2" id="KW-0732">Signal</keyword>
<evidence type="ECO:0000256" key="2">
    <source>
        <dbReference type="RuleBase" id="RU363072"/>
    </source>
</evidence>
<dbReference type="RefSeq" id="WP_393013619.1">
    <property type="nucleotide sequence ID" value="NZ_JAZAQF010000069.1"/>
</dbReference>
<dbReference type="Gene3D" id="2.40.160.180">
    <property type="entry name" value="Carbohydrate-selective porin OprB"/>
    <property type="match status" value="1"/>
</dbReference>
<dbReference type="Pfam" id="PF00395">
    <property type="entry name" value="SLH"/>
    <property type="match status" value="1"/>
</dbReference>
<dbReference type="NCBIfam" id="NF033921">
    <property type="entry name" value="por_somb"/>
    <property type="match status" value="1"/>
</dbReference>
<dbReference type="Pfam" id="PF04966">
    <property type="entry name" value="OprB"/>
    <property type="match status" value="1"/>
</dbReference>
<dbReference type="InterPro" id="IPR001119">
    <property type="entry name" value="SLH_dom"/>
</dbReference>
<dbReference type="PROSITE" id="PS51272">
    <property type="entry name" value="SLH"/>
    <property type="match status" value="1"/>
</dbReference>
<proteinExistence type="inferred from homology"/>
<organism evidence="5 6">
    <name type="scientific">Limnothrix redekei LRLZ20PSL1</name>
    <dbReference type="NCBI Taxonomy" id="3112953"/>
    <lineage>
        <taxon>Bacteria</taxon>
        <taxon>Bacillati</taxon>
        <taxon>Cyanobacteriota</taxon>
        <taxon>Cyanophyceae</taxon>
        <taxon>Pseudanabaenales</taxon>
        <taxon>Pseudanabaenaceae</taxon>
        <taxon>Limnothrix</taxon>
    </lineage>
</organism>
<comment type="caution">
    <text evidence="5">The sequence shown here is derived from an EMBL/GenBank/DDBJ whole genome shotgun (WGS) entry which is preliminary data.</text>
</comment>
<keyword evidence="3" id="KW-0175">Coiled coil</keyword>
<feature type="domain" description="SLH" evidence="4">
    <location>
        <begin position="36"/>
        <end position="100"/>
    </location>
</feature>
<comment type="similarity">
    <text evidence="1 2">Belongs to the OprB family.</text>
</comment>
<protein>
    <submittedName>
        <fullName evidence="5">Iron uptake porin</fullName>
    </submittedName>
</protein>
<dbReference type="InterPro" id="IPR047684">
    <property type="entry name" value="Por_som-like"/>
</dbReference>
<dbReference type="Proteomes" id="UP001604335">
    <property type="component" value="Unassembled WGS sequence"/>
</dbReference>
<feature type="coiled-coil region" evidence="3">
    <location>
        <begin position="110"/>
        <end position="144"/>
    </location>
</feature>
<dbReference type="PANTHER" id="PTHR43308:SF1">
    <property type="entry name" value="OUTER MEMBRANE PROTEIN ALPHA"/>
    <property type="match status" value="1"/>
</dbReference>
<gene>
    <name evidence="5" type="ORF">VPK24_11845</name>
</gene>
<dbReference type="InterPro" id="IPR007049">
    <property type="entry name" value="Carb-sel_porin_OprB"/>
</dbReference>
<keyword evidence="6" id="KW-1185">Reference proteome</keyword>
<evidence type="ECO:0000256" key="1">
    <source>
        <dbReference type="ARBA" id="ARBA00008769"/>
    </source>
</evidence>
<feature type="signal peptide" evidence="2">
    <location>
        <begin position="1"/>
        <end position="25"/>
    </location>
</feature>
<dbReference type="EMBL" id="JAZAQF010000069">
    <property type="protein sequence ID" value="MFG3818332.1"/>
    <property type="molecule type" value="Genomic_DNA"/>
</dbReference>
<dbReference type="InterPro" id="IPR051465">
    <property type="entry name" value="Cell_Envelope_Struct_Comp"/>
</dbReference>
<dbReference type="SUPFAM" id="SSF56935">
    <property type="entry name" value="Porins"/>
    <property type="match status" value="1"/>
</dbReference>
<evidence type="ECO:0000313" key="6">
    <source>
        <dbReference type="Proteomes" id="UP001604335"/>
    </source>
</evidence>
<dbReference type="InterPro" id="IPR038673">
    <property type="entry name" value="OprB_sf"/>
</dbReference>
<evidence type="ECO:0000256" key="3">
    <source>
        <dbReference type="SAM" id="Coils"/>
    </source>
</evidence>
<evidence type="ECO:0000259" key="4">
    <source>
        <dbReference type="PROSITE" id="PS51272"/>
    </source>
</evidence>
<dbReference type="PANTHER" id="PTHR43308">
    <property type="entry name" value="OUTER MEMBRANE PROTEIN ALPHA-RELATED"/>
    <property type="match status" value="1"/>
</dbReference>
<feature type="chain" id="PRO_5044973530" evidence="2">
    <location>
        <begin position="26"/>
        <end position="529"/>
    </location>
</feature>